<evidence type="ECO:0000313" key="2">
    <source>
        <dbReference type="Proteomes" id="UP001157502"/>
    </source>
</evidence>
<accession>A0ACC2F7L1</accession>
<comment type="caution">
    <text evidence="1">The sequence shown here is derived from an EMBL/GenBank/DDBJ whole genome shotgun (WGS) entry which is preliminary data.</text>
</comment>
<keyword evidence="2" id="KW-1185">Reference proteome</keyword>
<proteinExistence type="predicted"/>
<evidence type="ECO:0000313" key="1">
    <source>
        <dbReference type="EMBL" id="KAJ7987342.1"/>
    </source>
</evidence>
<dbReference type="Proteomes" id="UP001157502">
    <property type="component" value="Chromosome 32"/>
</dbReference>
<name>A0ACC2F7L1_DALPE</name>
<reference evidence="1" key="1">
    <citation type="submission" date="2021-05" db="EMBL/GenBank/DDBJ databases">
        <authorList>
            <person name="Pan Q."/>
            <person name="Jouanno E."/>
            <person name="Zahm M."/>
            <person name="Klopp C."/>
            <person name="Cabau C."/>
            <person name="Louis A."/>
            <person name="Berthelot C."/>
            <person name="Parey E."/>
            <person name="Roest Crollius H."/>
            <person name="Montfort J."/>
            <person name="Robinson-Rechavi M."/>
            <person name="Bouchez O."/>
            <person name="Lampietro C."/>
            <person name="Lopez Roques C."/>
            <person name="Donnadieu C."/>
            <person name="Postlethwait J."/>
            <person name="Bobe J."/>
            <person name="Dillon D."/>
            <person name="Chandos A."/>
            <person name="von Hippel F."/>
            <person name="Guiguen Y."/>
        </authorList>
    </citation>
    <scope>NUCLEOTIDE SEQUENCE</scope>
    <source>
        <strain evidence="1">YG-Jan2019</strain>
    </source>
</reference>
<organism evidence="1 2">
    <name type="scientific">Dallia pectoralis</name>
    <name type="common">Alaska blackfish</name>
    <dbReference type="NCBI Taxonomy" id="75939"/>
    <lineage>
        <taxon>Eukaryota</taxon>
        <taxon>Metazoa</taxon>
        <taxon>Chordata</taxon>
        <taxon>Craniata</taxon>
        <taxon>Vertebrata</taxon>
        <taxon>Euteleostomi</taxon>
        <taxon>Actinopterygii</taxon>
        <taxon>Neopterygii</taxon>
        <taxon>Teleostei</taxon>
        <taxon>Protacanthopterygii</taxon>
        <taxon>Esociformes</taxon>
        <taxon>Umbridae</taxon>
        <taxon>Dallia</taxon>
    </lineage>
</organism>
<gene>
    <name evidence="1" type="ORF">DPEC_G00325490</name>
</gene>
<protein>
    <submittedName>
        <fullName evidence="1">Uncharacterized protein</fullName>
    </submittedName>
</protein>
<sequence>MDQQNRGWVVYGTVFLGLVVSVHTVTMREFFPFGDSAGDQVLESGNDRSQQLVLDKPILFYNGKFNNIYINTNGFVAMAVPGAESTYLGKMPPGFGMIAALHGDLDTGDGVGKVYYRQDASPGILQQAAEHINRAYPGEDEVEELEHTVVVTWVEVTASHNHDNNRGDGVEKQRNSFQLVIASTVTSSHAILLYPSELQYVSTQAGGSSQALLVGFSKGPSTFLLFTQPGPFDRITTEDESSVRNLAQSSNSGKQGVWVFRIGNPFFTSVVPGKVKDLPADHRSGALDPERYPATPERYPETGQKVNYPPYEPDEEVYDGGVPPQDPPHRVQYQPRDPEVLVVDDGEINVDVFSYNSERCANNRNRCSAFADCHDYTSGYCCHCRPGYYGNGVQCVSEGKPQRMNGKVNGRVYVGNSPTAVEFNNNDLHSYVVANDGRAYVAISTIPDTLGPSLQPLPAMGGVIGWAFALEQPGYKNGFSIIGGEFTRQAEVTFLPGQEKLTIKQVFSGIDEHDHLVVSTTLEGRIPEVPRHSTVQIEPYSEIYQYSSNLITSSSTRDYTVSLADGSTITKSYQWRQSITFQSCPHDETSRPPLPSQMLSVDQVFVLYDSNNQLIRYAMSNKIGDVNGGPQEEENACFTGRHGCDTNAVCRPQQGTQYTCECSAGFTGDGRSCYDIDECLGGARVCGPHSICNNQPGTFRCECDSGYHFASDGHTCTEVGRPVDHCEAGSHDCDLSHRAHCSYTGGSSYTCSCLTGFHGDGRVCQDVDECQSDKCHRDAVCSNTQGSFTCLCRPGYYGDGFFCSSERTKSQCETLRDQLLGPQRPWPVALGQYVPTCDSQGAYEATQCHGSIGQCWCVDRNGKEIPRTRTRAGRPLCEDQVGPTPRPGVYPPPAGTNLLYAQSGRIDFVPMENYDMIKTQAKTVLHLPEKVIIAVAYDCVEKMVYWTDITSPSISKASLQGGEPISVITSDLESPEGISIDPLSRNVFWTDSMKDRIEVASLDGTQRRVLIDTDLVNPRAIIVDPVNGIMFWTDWNREAPKIETASMDGTNRKVLVKNDLVLPNGLIYDSQSSQLCWADAGSHMIECMNPVQGTRRKVKEGIQYPFGMTSYGKNIYYTDWLRDAVVVVDKHSSKETDEFLPQKRSRIYGITMAPAQCHSGHNYCSVNNGGCTHLCLATPSGRSCVCPNQPCTDLINHTSRRQPGLQLPCAPLGVLMSPGAHWLSGDIMASLHMTNLAFAWEKYMDCRLGGADLQVCLQCLESFLCLFYSVRHLHSSHVNRDALKFCVDMSGASNTLAREFLTDVHQLCSAVAQRAEFRGEEDEEESHMVALGEYLVRGRGYLLLSALDSIIDQELTCREELLTLLLSLLPLVWKIPVQEEKAPGFILPSLLDVFLSWEVKSVHLRVRQDHKTGPGPQYPGRRSHLEGSISSWKAQRRSRQTAQRSSIRDARRSQLSTSDTDDTSQEVTSGGAAGARSRRPHGSTIRVSCQYHRSEAPLLPSTPFPPPEMTMASPFLSAIDPPRSMGGLHPGVDTETLTEPAAVSIFNRMENSPFDLCHVLLSLLEKVCKFDMSINHAPGLTVSVVPTLTEILTEFGDCCGPGGSGVEELAAGWTEEPIALVQRMLLRTILHLMSVDVDQSESLPDSLRRSLTDLLRATLKIRSCLERQADPFAPRTKKTLQEVQDDFSFSRWRHRALLLPELLEGVLQVLLGCLQASAPNPFFFSQALELLHEFIQHRGLELIESTVLRLEVIGRDSEMGGEAADRLRGLIAGVLKIVSTVKKAKSEQLHQSVCARRRHRRCEYSYFLHHHRDLSGLPVSAFKQAARRNPFEELECDSKDEGGDVVRYPERCCCLAACSHQCLRLLQRLSPSGPGALQVLAGVQAVGICCCMDPRSVVGPMLHAFQAPGLRCYQAHVLSVLSRLILDQLGGGQPSERAKLASCNICTLDSSQLPGLEETLQQGDVGVSSPSFSYRSQGILPSGGGAEDMLWKWDALEAYQGLVFGEDRALSQQLAGHVCHLTLRGNVVVQWQLYTHIFNPVLQRGVELAHHAQQLGVSSVCSQVCSQHSLCLPVDVLLVYLHTLPTLLQSRVIRDLFLSCNGLNQVTELIYLDQTRSWALKVFETLILGVGADDLDQEQHIETPGGGGDPAGTDELGSRGTGGDGGPQTLSKFYEGLKEACPRRKSGPGVLSGSGRSRGEAHLNTINLFLCVAFLSVSKEADSDRDSANDSEDTSGYDSTASEPLIGRLPCLSPDNVALPSKEQVQRAADVWSVCRWIYLASPVFQRQFYRLGGLDVCSRLMALVIQKLTTKTKDGKAKKYREFKGEADSPAPSPICLLTQVESGSSLLGVEDLGQDPAEVLRSGQGEAKEAQKDPSGKLEEDWPLQSIRLLEALLAICLHSANSPQQRIDAELSCQLQSVDETLVEVRDQLSRSGVVNSDLATPLFDSLLRVALAEVCSSPAPLQEQPDRTAALSVDSVLPAGDLSDTEEGSEAQGCVEALVEEEGYEADSESNPEDMAKQEEVVKVESAGGAGEGLAGEGVWPGGGLRGLLLFPEICLMELQLLAAGTPDLEVLDHVFHSLLGALKANTRNAALLYHQGGVKTILTGFQNILTQSDPRYKECQTVLIQLLVAMVSQQITAEELALLIRLFLEKTPPTEILLKGVLQIVQASVDMEPLYFLSFPMILGVATSTGGSSPGSRQNAGGKGGGVGGLLWRGGKQSPGRRDEIGGEPPRIMRTSPWYVAPLHLPLVGQNCWPHMASGFSSSIWMKVIRPDDSQGHGEREVGTCSPPDAHMDPAGPKGQEGLAHLVSMGSKSLMLQVWADLSTGSFTFRICIDPNDEMKAGLLAQAQSREGLVTPGRWHHLGISYTQQPEGKKTIHGRLVLWVDGVSKCEVSLDYTLPRKSSLSSDSNKSFCLLGHCIGHSDCPAGGNYHMGTVLLFNGSRIGSEEAFYLYASGPDLTSIMPCKYGKPSGSFSKQVTNEGLKCATVRDMLMKDLDTAALIECLSVVFTPSNPRVYTIYEPVIRLKGQAKTTVSQRPFSSKEVQSAVLETHILRALTPAEPKSLQNVIHKMGGTGTFVFLFARAVELSDSEQTQALALQVLLLLAKHNQHRINEMDCYHGYSMIHQVLIKSKCIVGYHILKTLLDGCCSSPVLTLQEDGYFRLDMETTAVVQDIRLLSEVLLDWKIWAKAQVGVWEMLLAALQLLIRVHHPWQVFNIKQFLRAQVVHHFLLTCQVLQEHQEPHLTSIPQEVCLSFVKIIQEVLGSPPDLELLRLVYNFLLAVHPPTNTYVCHTPTSFYFSLHIDGKLYQEKVKSLMYQMQSSAGGSSTGNSVVSLSPSGLSQAPPPEGTLHPDASLQPGEEVHVLSPGPGTNSSTHLSPLLGHGVAEGTKEDGEGAALAPHHDLGSTETLKRGGEDQLLSSCESAKTICYSREGREAPLSPSISVEGVEDEVEVEDIEDVQDVEVGGKEVGGKNDIEGDSNEVDSLSESSVGGADGSVGGFEDSVGGFEDSVGGAESDDRFDWESEEAPRRPDSLKGITSFQRSSSNLASLGLAFPAQNGSLVLGRWQSVADRTTLPEDWESYTYSPGYDKSYSKDSCNDRCGGKDCLVLICCGLYDLLRGVLLLLPDLMLEEVMDKLIQPEALIVLVNHPSSFIQQGVMKLLDAYFSRAFKEQKEKFLKNHGFSLLANQLYLHKGSHGLVEVFLEMLFGRPVGLEEDLDLEDMENISPFRKRCIIPLLGLLENSLYDNSLVHNMLCMFLQLVNACPKLADILLDHGLIYVLFNTLSTLNGMEHSIPLNDYKLLVVDIQQLLVAVTIHSCSSSGSQYFRIIEDLTTLLGFLQTSKMRRTQEMAVALQFRVLQSAIEFIKTTADQDPQNPSISVNVSPTPHQAIYQKRRSIAGGRRFSLVQSDSLLTRMRSVASDELSQMMQRRMSLENPIRDRVWLQTG</sequence>
<dbReference type="EMBL" id="CM055759">
    <property type="protein sequence ID" value="KAJ7987342.1"/>
    <property type="molecule type" value="Genomic_DNA"/>
</dbReference>